<evidence type="ECO:0000313" key="2">
    <source>
        <dbReference type="Proteomes" id="UP001341840"/>
    </source>
</evidence>
<evidence type="ECO:0000313" key="1">
    <source>
        <dbReference type="EMBL" id="MED6173482.1"/>
    </source>
</evidence>
<gene>
    <name evidence="1" type="ORF">PIB30_059929</name>
</gene>
<comment type="caution">
    <text evidence="1">The sequence shown here is derived from an EMBL/GenBank/DDBJ whole genome shotgun (WGS) entry which is preliminary data.</text>
</comment>
<dbReference type="EMBL" id="JASCZI010151557">
    <property type="protein sequence ID" value="MED6173482.1"/>
    <property type="molecule type" value="Genomic_DNA"/>
</dbReference>
<organism evidence="1 2">
    <name type="scientific">Stylosanthes scabra</name>
    <dbReference type="NCBI Taxonomy" id="79078"/>
    <lineage>
        <taxon>Eukaryota</taxon>
        <taxon>Viridiplantae</taxon>
        <taxon>Streptophyta</taxon>
        <taxon>Embryophyta</taxon>
        <taxon>Tracheophyta</taxon>
        <taxon>Spermatophyta</taxon>
        <taxon>Magnoliopsida</taxon>
        <taxon>eudicotyledons</taxon>
        <taxon>Gunneridae</taxon>
        <taxon>Pentapetalae</taxon>
        <taxon>rosids</taxon>
        <taxon>fabids</taxon>
        <taxon>Fabales</taxon>
        <taxon>Fabaceae</taxon>
        <taxon>Papilionoideae</taxon>
        <taxon>50 kb inversion clade</taxon>
        <taxon>dalbergioids sensu lato</taxon>
        <taxon>Dalbergieae</taxon>
        <taxon>Pterocarpus clade</taxon>
        <taxon>Stylosanthes</taxon>
    </lineage>
</organism>
<keyword evidence="2" id="KW-1185">Reference proteome</keyword>
<sequence>MAENLQGDQSAKGAVQIPRELPFIYRWVTNDVLGTPSALDQQYIDELSSPGFCLVGGLGAAVPGGSCPPWGAATSSQLSLRGPIATPSKCVVVNSLLRVGDRVLGVASGSGGIFVLIQTLLF</sequence>
<dbReference type="Proteomes" id="UP001341840">
    <property type="component" value="Unassembled WGS sequence"/>
</dbReference>
<accession>A0ABU6VIT4</accession>
<protein>
    <submittedName>
        <fullName evidence="1">Uncharacterized protein</fullName>
    </submittedName>
</protein>
<proteinExistence type="predicted"/>
<reference evidence="1 2" key="1">
    <citation type="journal article" date="2023" name="Plants (Basel)">
        <title>Bridging the Gap: Combining Genomics and Transcriptomics Approaches to Understand Stylosanthes scabra, an Orphan Legume from the Brazilian Caatinga.</title>
        <authorList>
            <person name="Ferreira-Neto J.R.C."/>
            <person name="da Silva M.D."/>
            <person name="Binneck E."/>
            <person name="de Melo N.F."/>
            <person name="da Silva R.H."/>
            <person name="de Melo A.L.T.M."/>
            <person name="Pandolfi V."/>
            <person name="Bustamante F.O."/>
            <person name="Brasileiro-Vidal A.C."/>
            <person name="Benko-Iseppon A.M."/>
        </authorList>
    </citation>
    <scope>NUCLEOTIDE SEQUENCE [LARGE SCALE GENOMIC DNA]</scope>
    <source>
        <tissue evidence="1">Leaves</tissue>
    </source>
</reference>
<name>A0ABU6VIT4_9FABA</name>